<comment type="caution">
    <text evidence="1">The sequence shown here is derived from an EMBL/GenBank/DDBJ whole genome shotgun (WGS) entry which is preliminary data.</text>
</comment>
<sequence length="211" mass="24763">MHDITFISTIHKEIGKCNAKELYKIINKLNPEVIFLEAIDETYSEYENYLFSTYGVFHNKLEISAIQQYNYNTSFRYIPVCENGLSDAFHKKIKFVSQNTELQKLIDNFNCLAAERGFEFLNSLECMNFQEEMRMLESRILNNNELDKIVMEDIESYEEPMIQNIYSFCSNNNFGSAIFMCGTAHRKSIIKKIEKSKNGRQKNLSWTIFGQ</sequence>
<evidence type="ECO:0000313" key="2">
    <source>
        <dbReference type="Proteomes" id="UP001597012"/>
    </source>
</evidence>
<dbReference type="Proteomes" id="UP001597012">
    <property type="component" value="Unassembled WGS sequence"/>
</dbReference>
<evidence type="ECO:0008006" key="3">
    <source>
        <dbReference type="Google" id="ProtNLM"/>
    </source>
</evidence>
<evidence type="ECO:0000313" key="1">
    <source>
        <dbReference type="EMBL" id="MFD0798476.1"/>
    </source>
</evidence>
<protein>
    <recommendedName>
        <fullName evidence="3">TraB family protein</fullName>
    </recommendedName>
</protein>
<organism evidence="1 2">
    <name type="scientific">Maribacter chungangensis</name>
    <dbReference type="NCBI Taxonomy" id="1069117"/>
    <lineage>
        <taxon>Bacteria</taxon>
        <taxon>Pseudomonadati</taxon>
        <taxon>Bacteroidota</taxon>
        <taxon>Flavobacteriia</taxon>
        <taxon>Flavobacteriales</taxon>
        <taxon>Flavobacteriaceae</taxon>
        <taxon>Maribacter</taxon>
    </lineage>
</organism>
<dbReference type="RefSeq" id="WP_379935230.1">
    <property type="nucleotide sequence ID" value="NZ_JBHTHY010000011.1"/>
</dbReference>
<keyword evidence="2" id="KW-1185">Reference proteome</keyword>
<gene>
    <name evidence="1" type="ORF">ACFQZJ_13470</name>
</gene>
<proteinExistence type="predicted"/>
<reference evidence="2" key="1">
    <citation type="journal article" date="2019" name="Int. J. Syst. Evol. Microbiol.">
        <title>The Global Catalogue of Microorganisms (GCM) 10K type strain sequencing project: providing services to taxonomists for standard genome sequencing and annotation.</title>
        <authorList>
            <consortium name="The Broad Institute Genomics Platform"/>
            <consortium name="The Broad Institute Genome Sequencing Center for Infectious Disease"/>
            <person name="Wu L."/>
            <person name="Ma J."/>
        </authorList>
    </citation>
    <scope>NUCLEOTIDE SEQUENCE [LARGE SCALE GENOMIC DNA]</scope>
    <source>
        <strain evidence="2">CCUG 61948</strain>
    </source>
</reference>
<accession>A0ABW3B564</accession>
<name>A0ABW3B564_9FLAO</name>
<dbReference type="EMBL" id="JBHTHY010000011">
    <property type="protein sequence ID" value="MFD0798476.1"/>
    <property type="molecule type" value="Genomic_DNA"/>
</dbReference>